<dbReference type="SMART" id="SM00342">
    <property type="entry name" value="HTH_ARAC"/>
    <property type="match status" value="1"/>
</dbReference>
<evidence type="ECO:0000256" key="3">
    <source>
        <dbReference type="ARBA" id="ARBA00023163"/>
    </source>
</evidence>
<dbReference type="OrthoDB" id="2585681at2"/>
<evidence type="ECO:0000256" key="2">
    <source>
        <dbReference type="ARBA" id="ARBA00023125"/>
    </source>
</evidence>
<dbReference type="InterPro" id="IPR037923">
    <property type="entry name" value="HTH-like"/>
</dbReference>
<keyword evidence="3" id="KW-0804">Transcription</keyword>
<protein>
    <submittedName>
        <fullName evidence="5">AraC-type DNA-binding protein</fullName>
    </submittedName>
</protein>
<dbReference type="Proteomes" id="UP000199656">
    <property type="component" value="Unassembled WGS sequence"/>
</dbReference>
<dbReference type="RefSeq" id="WP_089757432.1">
    <property type="nucleotide sequence ID" value="NZ_BKAT01000015.1"/>
</dbReference>
<evidence type="ECO:0000256" key="1">
    <source>
        <dbReference type="ARBA" id="ARBA00023015"/>
    </source>
</evidence>
<dbReference type="PROSITE" id="PS01124">
    <property type="entry name" value="HTH_ARAC_FAMILY_2"/>
    <property type="match status" value="1"/>
</dbReference>
<feature type="domain" description="HTH araC/xylS-type" evidence="4">
    <location>
        <begin position="191"/>
        <end position="289"/>
    </location>
</feature>
<dbReference type="PANTHER" id="PTHR43280:SF32">
    <property type="entry name" value="TRANSCRIPTIONAL REGULATORY PROTEIN"/>
    <property type="match status" value="1"/>
</dbReference>
<evidence type="ECO:0000313" key="6">
    <source>
        <dbReference type="Proteomes" id="UP000199656"/>
    </source>
</evidence>
<dbReference type="PROSITE" id="PS00041">
    <property type="entry name" value="HTH_ARAC_FAMILY_1"/>
    <property type="match status" value="1"/>
</dbReference>
<dbReference type="InterPro" id="IPR003313">
    <property type="entry name" value="AraC-bd"/>
</dbReference>
<reference evidence="6" key="1">
    <citation type="submission" date="2016-10" db="EMBL/GenBank/DDBJ databases">
        <authorList>
            <person name="Varghese N."/>
            <person name="Submissions S."/>
        </authorList>
    </citation>
    <scope>NUCLEOTIDE SEQUENCE [LARGE SCALE GENOMIC DNA]</scope>
    <source>
        <strain evidence="6">DSM 23920</strain>
    </source>
</reference>
<accession>A0A1H3WVU2</accession>
<dbReference type="InterPro" id="IPR009057">
    <property type="entry name" value="Homeodomain-like_sf"/>
</dbReference>
<dbReference type="Gene3D" id="1.10.10.60">
    <property type="entry name" value="Homeodomain-like"/>
    <property type="match status" value="1"/>
</dbReference>
<dbReference type="Pfam" id="PF02311">
    <property type="entry name" value="AraC_binding"/>
    <property type="match status" value="1"/>
</dbReference>
<dbReference type="SUPFAM" id="SSF46689">
    <property type="entry name" value="Homeodomain-like"/>
    <property type="match status" value="1"/>
</dbReference>
<dbReference type="AlphaFoldDB" id="A0A1H3WVU2"/>
<evidence type="ECO:0000313" key="5">
    <source>
        <dbReference type="EMBL" id="SDZ90288.1"/>
    </source>
</evidence>
<dbReference type="Gene3D" id="2.60.120.10">
    <property type="entry name" value="Jelly Rolls"/>
    <property type="match status" value="1"/>
</dbReference>
<dbReference type="GO" id="GO:0003700">
    <property type="term" value="F:DNA-binding transcription factor activity"/>
    <property type="evidence" value="ECO:0007669"/>
    <property type="project" value="InterPro"/>
</dbReference>
<dbReference type="SUPFAM" id="SSF51215">
    <property type="entry name" value="Regulatory protein AraC"/>
    <property type="match status" value="1"/>
</dbReference>
<dbReference type="GO" id="GO:0043565">
    <property type="term" value="F:sequence-specific DNA binding"/>
    <property type="evidence" value="ECO:0007669"/>
    <property type="project" value="InterPro"/>
</dbReference>
<dbReference type="Pfam" id="PF12833">
    <property type="entry name" value="HTH_18"/>
    <property type="match status" value="1"/>
</dbReference>
<evidence type="ECO:0000259" key="4">
    <source>
        <dbReference type="PROSITE" id="PS01124"/>
    </source>
</evidence>
<dbReference type="InterPro" id="IPR018062">
    <property type="entry name" value="HTH_AraC-typ_CS"/>
</dbReference>
<proteinExistence type="predicted"/>
<sequence>MIEEVSVATRISDTQVYNCDYADGAPFLVSEWQGCELSANEMNVPHRHNGYSIGILIKGKMRQTLDFKQYEVKAPALILMEPNQVHQHTMEPGVELIDIYFEEEFMVPEMAGVISCWRCVFASGIIPLNNAQLEEVLSYARLMMRESDNNNLKRDVVIRSLLSAFVVVVARIGEPSGEWMAGESTRHNMVRQFKMLVDRHYHEKTQVSDYAEMLYVSPGHLNDTVKELLGRNAKFLIDEKRIMEAKRLLYWGEHSVKQIAARLNFEDDAYFNRFFKKHSGYTPASFQKSIREKYN</sequence>
<name>A0A1H3WVU2_9BACT</name>
<gene>
    <name evidence="5" type="ORF">SAMN05660909_00057</name>
</gene>
<dbReference type="PANTHER" id="PTHR43280">
    <property type="entry name" value="ARAC-FAMILY TRANSCRIPTIONAL REGULATOR"/>
    <property type="match status" value="1"/>
</dbReference>
<dbReference type="EMBL" id="FNRL01000001">
    <property type="protein sequence ID" value="SDZ90288.1"/>
    <property type="molecule type" value="Genomic_DNA"/>
</dbReference>
<keyword evidence="2 5" id="KW-0238">DNA-binding</keyword>
<dbReference type="STRING" id="408074.SAMN05660909_00057"/>
<organism evidence="5 6">
    <name type="scientific">Chitinophaga terrae</name>
    <name type="common">ex Kim and Jung 2007</name>
    <dbReference type="NCBI Taxonomy" id="408074"/>
    <lineage>
        <taxon>Bacteria</taxon>
        <taxon>Pseudomonadati</taxon>
        <taxon>Bacteroidota</taxon>
        <taxon>Chitinophagia</taxon>
        <taxon>Chitinophagales</taxon>
        <taxon>Chitinophagaceae</taxon>
        <taxon>Chitinophaga</taxon>
    </lineage>
</organism>
<keyword evidence="6" id="KW-1185">Reference proteome</keyword>
<dbReference type="InterPro" id="IPR018060">
    <property type="entry name" value="HTH_AraC"/>
</dbReference>
<dbReference type="InterPro" id="IPR014710">
    <property type="entry name" value="RmlC-like_jellyroll"/>
</dbReference>
<keyword evidence="1" id="KW-0805">Transcription regulation</keyword>